<reference evidence="6 7" key="1">
    <citation type="submission" date="2015-10" db="EMBL/GenBank/DDBJ databases">
        <title>Draft genome sequence of Streptomyces canus DSM 40017, type strain for the species Streptomyces canus.</title>
        <authorList>
            <person name="Ruckert C."/>
            <person name="Winkler A."/>
            <person name="Kalinowski J."/>
            <person name="Kampfer P."/>
            <person name="Glaeser S."/>
        </authorList>
    </citation>
    <scope>NUCLEOTIDE SEQUENCE [LARGE SCALE GENOMIC DNA]</scope>
    <source>
        <strain evidence="6 7">DSM 40017</strain>
    </source>
</reference>
<evidence type="ECO:0000256" key="2">
    <source>
        <dbReference type="ARBA" id="ARBA00022741"/>
    </source>
</evidence>
<protein>
    <recommendedName>
        <fullName evidence="5">Asparagine synthetase domain-containing protein</fullName>
    </recommendedName>
</protein>
<dbReference type="Gene3D" id="3.40.50.620">
    <property type="entry name" value="HUPs"/>
    <property type="match status" value="1"/>
</dbReference>
<dbReference type="AlphaFoldDB" id="A0A101RNJ9"/>
<feature type="domain" description="Asparagine synthetase" evidence="5">
    <location>
        <begin position="119"/>
        <end position="243"/>
    </location>
</feature>
<dbReference type="Gene3D" id="3.60.20.10">
    <property type="entry name" value="Glutamine Phosphoribosylpyrophosphate, subunit 1, domain 1"/>
    <property type="match status" value="1"/>
</dbReference>
<dbReference type="Proteomes" id="UP000053669">
    <property type="component" value="Unassembled WGS sequence"/>
</dbReference>
<evidence type="ECO:0000313" key="6">
    <source>
        <dbReference type="EMBL" id="KUN58833.1"/>
    </source>
</evidence>
<organism evidence="6 7">
    <name type="scientific">Streptomyces canus</name>
    <dbReference type="NCBI Taxonomy" id="58343"/>
    <lineage>
        <taxon>Bacteria</taxon>
        <taxon>Bacillati</taxon>
        <taxon>Actinomycetota</taxon>
        <taxon>Actinomycetes</taxon>
        <taxon>Kitasatosporales</taxon>
        <taxon>Streptomycetaceae</taxon>
        <taxon>Streptomyces</taxon>
        <taxon>Streptomyces aurantiacus group</taxon>
    </lineage>
</organism>
<dbReference type="SUPFAM" id="SSF52402">
    <property type="entry name" value="Adenine nucleotide alpha hydrolases-like"/>
    <property type="match status" value="1"/>
</dbReference>
<evidence type="ECO:0000256" key="3">
    <source>
        <dbReference type="ARBA" id="ARBA00022840"/>
    </source>
</evidence>
<comment type="caution">
    <text evidence="6">The sequence shown here is derived from an EMBL/GenBank/DDBJ whole genome shotgun (WGS) entry which is preliminary data.</text>
</comment>
<dbReference type="InterPro" id="IPR001962">
    <property type="entry name" value="Asn_synthase"/>
</dbReference>
<name>A0A101RNJ9_9ACTN</name>
<keyword evidence="1" id="KW-0436">Ligase</keyword>
<keyword evidence="2" id="KW-0547">Nucleotide-binding</keyword>
<dbReference type="GO" id="GO:0004066">
    <property type="term" value="F:asparagine synthase (glutamine-hydrolyzing) activity"/>
    <property type="evidence" value="ECO:0007669"/>
    <property type="project" value="InterPro"/>
</dbReference>
<dbReference type="GO" id="GO:0005524">
    <property type="term" value="F:ATP binding"/>
    <property type="evidence" value="ECO:0007669"/>
    <property type="project" value="UniProtKB-KW"/>
</dbReference>
<dbReference type="EMBL" id="LMWU01000055">
    <property type="protein sequence ID" value="KUN58833.1"/>
    <property type="molecule type" value="Genomic_DNA"/>
</dbReference>
<sequence>MARMLLGRFADVRQDGGQVIALRDPLGLNKLYAAFHPDAGVIAANYLIDLVRAGTSFTDIYAIPPGSVVTLDPQHRTGAVRRFAALPGRAGSDRTVGELAAEIIALLDQGMQHLAAAHPDLPVAVCLSGGADSSVIASYARRHFPQSVAYSYCLDARPLSEDAIAARAVADHLGLPWRLVRADRQALLDTIPAALLHGQDWRDFNVHAGIVNEVLAAAIATDHPAGALVLTGDLMNEFLADYTPVTHDGIDYYRLPRLSPDRLRIHLARGLQTGDREVGVFAAHGLTVVQPYGWAVSPLLALSEPVSKPQLMMALARGTLPAAVLQRPKLRAQIGDRNAETGVLPQLLRAGIDQQSLEDHFRRTLGIRSPLELRTTVRGGVHQPVPAPRIPAEGHHESLTS</sequence>
<dbReference type="GO" id="GO:0006529">
    <property type="term" value="P:asparagine biosynthetic process"/>
    <property type="evidence" value="ECO:0007669"/>
    <property type="project" value="InterPro"/>
</dbReference>
<dbReference type="PANTHER" id="PTHR11772">
    <property type="entry name" value="ASPARAGINE SYNTHETASE"/>
    <property type="match status" value="1"/>
</dbReference>
<proteinExistence type="predicted"/>
<feature type="compositionally biased region" description="Basic and acidic residues" evidence="4">
    <location>
        <begin position="392"/>
        <end position="401"/>
    </location>
</feature>
<dbReference type="GO" id="GO:0005829">
    <property type="term" value="C:cytosol"/>
    <property type="evidence" value="ECO:0007669"/>
    <property type="project" value="TreeGrafter"/>
</dbReference>
<gene>
    <name evidence="6" type="ORF">AQJ46_41905</name>
</gene>
<dbReference type="InterPro" id="IPR014729">
    <property type="entry name" value="Rossmann-like_a/b/a_fold"/>
</dbReference>
<dbReference type="CDD" id="cd01991">
    <property type="entry name" value="Asn_synthase_B_C"/>
    <property type="match status" value="1"/>
</dbReference>
<dbReference type="Pfam" id="PF00733">
    <property type="entry name" value="Asn_synthase"/>
    <property type="match status" value="1"/>
</dbReference>
<feature type="region of interest" description="Disordered" evidence="4">
    <location>
        <begin position="380"/>
        <end position="401"/>
    </location>
</feature>
<dbReference type="PANTHER" id="PTHR11772:SF2">
    <property type="entry name" value="ASPARAGINE SYNTHETASE [GLUTAMINE-HYDROLYZING]"/>
    <property type="match status" value="1"/>
</dbReference>
<dbReference type="InterPro" id="IPR050795">
    <property type="entry name" value="Asn_Synthetase"/>
</dbReference>
<evidence type="ECO:0000259" key="5">
    <source>
        <dbReference type="Pfam" id="PF00733"/>
    </source>
</evidence>
<keyword evidence="3" id="KW-0067">ATP-binding</keyword>
<evidence type="ECO:0000256" key="1">
    <source>
        <dbReference type="ARBA" id="ARBA00022598"/>
    </source>
</evidence>
<dbReference type="SUPFAM" id="SSF56235">
    <property type="entry name" value="N-terminal nucleophile aminohydrolases (Ntn hydrolases)"/>
    <property type="match status" value="1"/>
</dbReference>
<dbReference type="STRING" id="58343.AQJ46_41905"/>
<accession>A0A101RNJ9</accession>
<evidence type="ECO:0000313" key="7">
    <source>
        <dbReference type="Proteomes" id="UP000053669"/>
    </source>
</evidence>
<dbReference type="InterPro" id="IPR029055">
    <property type="entry name" value="Ntn_hydrolases_N"/>
</dbReference>
<evidence type="ECO:0000256" key="4">
    <source>
        <dbReference type="SAM" id="MobiDB-lite"/>
    </source>
</evidence>